<name>A0ABT5UDN2_9GAMM</name>
<feature type="region of interest" description="Disordered" evidence="1">
    <location>
        <begin position="100"/>
        <end position="119"/>
    </location>
</feature>
<evidence type="ECO:0000256" key="1">
    <source>
        <dbReference type="SAM" id="MobiDB-lite"/>
    </source>
</evidence>
<protein>
    <submittedName>
        <fullName evidence="2">Uncharacterized protein</fullName>
    </submittedName>
</protein>
<dbReference type="Proteomes" id="UP001528823">
    <property type="component" value="Unassembled WGS sequence"/>
</dbReference>
<evidence type="ECO:0000313" key="3">
    <source>
        <dbReference type="Proteomes" id="UP001528823"/>
    </source>
</evidence>
<sequence length="144" mass="15850">MKNLTYYASGVFIKILFILFTLTPCVSVADSINIPLKPLPIHSSITPDKAYSNAKMKKKGIKANLVKFIFDGYEDKIILFIMGNEATIKSLSKPILVDSSGKSLQNQPPGSGTGHSNNIHYRDLTFDKSLLKMPGIGVKVSFQE</sequence>
<proteinExistence type="predicted"/>
<keyword evidence="3" id="KW-1185">Reference proteome</keyword>
<organism evidence="2 3">
    <name type="scientific">Spartinivicinus poritis</name>
    <dbReference type="NCBI Taxonomy" id="2994640"/>
    <lineage>
        <taxon>Bacteria</taxon>
        <taxon>Pseudomonadati</taxon>
        <taxon>Pseudomonadota</taxon>
        <taxon>Gammaproteobacteria</taxon>
        <taxon>Oceanospirillales</taxon>
        <taxon>Zooshikellaceae</taxon>
        <taxon>Spartinivicinus</taxon>
    </lineage>
</organism>
<accession>A0ABT5UDN2</accession>
<dbReference type="EMBL" id="JAPMOU010000029">
    <property type="protein sequence ID" value="MDE1464116.1"/>
    <property type="molecule type" value="Genomic_DNA"/>
</dbReference>
<gene>
    <name evidence="2" type="ORF">ORQ98_19350</name>
</gene>
<comment type="caution">
    <text evidence="2">The sequence shown here is derived from an EMBL/GenBank/DDBJ whole genome shotgun (WGS) entry which is preliminary data.</text>
</comment>
<dbReference type="RefSeq" id="WP_274690447.1">
    <property type="nucleotide sequence ID" value="NZ_JAPMOU010000029.1"/>
</dbReference>
<reference evidence="2 3" key="1">
    <citation type="submission" date="2022-11" db="EMBL/GenBank/DDBJ databases">
        <title>Spartinivicinus poritis sp. nov., isolated from scleractinian coral Porites lutea.</title>
        <authorList>
            <person name="Zhang G."/>
            <person name="Cai L."/>
            <person name="Wei Q."/>
        </authorList>
    </citation>
    <scope>NUCLEOTIDE SEQUENCE [LARGE SCALE GENOMIC DNA]</scope>
    <source>
        <strain evidence="2 3">A2-2</strain>
    </source>
</reference>
<evidence type="ECO:0000313" key="2">
    <source>
        <dbReference type="EMBL" id="MDE1464116.1"/>
    </source>
</evidence>